<dbReference type="PANTHER" id="PTHR48223:SF1">
    <property type="entry name" value="ABC TRANSMEMBRANE TYPE-1 DOMAIN-CONTAINING PROTEIN"/>
    <property type="match status" value="1"/>
</dbReference>
<protein>
    <submittedName>
        <fullName evidence="1">Uncharacterized protein</fullName>
    </submittedName>
</protein>
<comment type="caution">
    <text evidence="1">The sequence shown here is derived from an EMBL/GenBank/DDBJ whole genome shotgun (WGS) entry which is preliminary data.</text>
</comment>
<organism evidence="1">
    <name type="scientific">Sesamum angustifolium</name>
    <dbReference type="NCBI Taxonomy" id="2727405"/>
    <lineage>
        <taxon>Eukaryota</taxon>
        <taxon>Viridiplantae</taxon>
        <taxon>Streptophyta</taxon>
        <taxon>Embryophyta</taxon>
        <taxon>Tracheophyta</taxon>
        <taxon>Spermatophyta</taxon>
        <taxon>Magnoliopsida</taxon>
        <taxon>eudicotyledons</taxon>
        <taxon>Gunneridae</taxon>
        <taxon>Pentapetalae</taxon>
        <taxon>asterids</taxon>
        <taxon>lamiids</taxon>
        <taxon>Lamiales</taxon>
        <taxon>Pedaliaceae</taxon>
        <taxon>Sesamum</taxon>
    </lineage>
</organism>
<gene>
    <name evidence="1" type="ORF">Sangu_0554300</name>
</gene>
<dbReference type="PANTHER" id="PTHR48223">
    <property type="entry name" value="DEFECTIVE 2759, PUTATIVE ISOFORM 1-RELATED"/>
    <property type="match status" value="1"/>
</dbReference>
<sequence length="136" mass="15949">MEEVLEEPSSAETSQVPNTLQKQERGEVLKAVWCHIQGLDAAIKIPLLLFFKQTVKVAKSLPAYYLLLNDYIFHGKLKEAMNKHILESVEGIKNMDYSDVAKDLQRWMVERYLDFIELIWPFYCQTLRFLKRANLI</sequence>
<name>A0AAW2Q9W3_9LAMI</name>
<proteinExistence type="predicted"/>
<dbReference type="EMBL" id="JACGWK010000003">
    <property type="protein sequence ID" value="KAL0364567.1"/>
    <property type="molecule type" value="Genomic_DNA"/>
</dbReference>
<reference evidence="1" key="1">
    <citation type="submission" date="2020-06" db="EMBL/GenBank/DDBJ databases">
        <authorList>
            <person name="Li T."/>
            <person name="Hu X."/>
            <person name="Zhang T."/>
            <person name="Song X."/>
            <person name="Zhang H."/>
            <person name="Dai N."/>
            <person name="Sheng W."/>
            <person name="Hou X."/>
            <person name="Wei L."/>
        </authorList>
    </citation>
    <scope>NUCLEOTIDE SEQUENCE</scope>
    <source>
        <strain evidence="1">G01</strain>
        <tissue evidence="1">Leaf</tissue>
    </source>
</reference>
<accession>A0AAW2Q9W3</accession>
<reference evidence="1" key="2">
    <citation type="journal article" date="2024" name="Plant">
        <title>Genomic evolution and insights into agronomic trait innovations of Sesamum species.</title>
        <authorList>
            <person name="Miao H."/>
            <person name="Wang L."/>
            <person name="Qu L."/>
            <person name="Liu H."/>
            <person name="Sun Y."/>
            <person name="Le M."/>
            <person name="Wang Q."/>
            <person name="Wei S."/>
            <person name="Zheng Y."/>
            <person name="Lin W."/>
            <person name="Duan Y."/>
            <person name="Cao H."/>
            <person name="Xiong S."/>
            <person name="Wang X."/>
            <person name="Wei L."/>
            <person name="Li C."/>
            <person name="Ma Q."/>
            <person name="Ju M."/>
            <person name="Zhao R."/>
            <person name="Li G."/>
            <person name="Mu C."/>
            <person name="Tian Q."/>
            <person name="Mei H."/>
            <person name="Zhang T."/>
            <person name="Gao T."/>
            <person name="Zhang H."/>
        </authorList>
    </citation>
    <scope>NUCLEOTIDE SEQUENCE</scope>
    <source>
        <strain evidence="1">G01</strain>
    </source>
</reference>
<dbReference type="AlphaFoldDB" id="A0AAW2Q9W3"/>
<evidence type="ECO:0000313" key="1">
    <source>
        <dbReference type="EMBL" id="KAL0364567.1"/>
    </source>
</evidence>